<evidence type="ECO:0000256" key="4">
    <source>
        <dbReference type="SAM" id="Phobius"/>
    </source>
</evidence>
<organism evidence="5 6">
    <name type="scientific">Neocallimastix californiae</name>
    <dbReference type="NCBI Taxonomy" id="1754190"/>
    <lineage>
        <taxon>Eukaryota</taxon>
        <taxon>Fungi</taxon>
        <taxon>Fungi incertae sedis</taxon>
        <taxon>Chytridiomycota</taxon>
        <taxon>Chytridiomycota incertae sedis</taxon>
        <taxon>Neocallimastigomycetes</taxon>
        <taxon>Neocallimastigales</taxon>
        <taxon>Neocallimastigaceae</taxon>
        <taxon>Neocallimastix</taxon>
    </lineage>
</organism>
<dbReference type="Gene3D" id="1.25.40.20">
    <property type="entry name" value="Ankyrin repeat-containing domain"/>
    <property type="match status" value="3"/>
</dbReference>
<dbReference type="SUPFAM" id="SSF48403">
    <property type="entry name" value="Ankyrin repeat"/>
    <property type="match status" value="2"/>
</dbReference>
<keyword evidence="1" id="KW-0677">Repeat</keyword>
<dbReference type="SMART" id="SM00248">
    <property type="entry name" value="ANK"/>
    <property type="match status" value="7"/>
</dbReference>
<dbReference type="OrthoDB" id="9995210at2759"/>
<accession>A0A1Y2D6J8</accession>
<dbReference type="PANTHER" id="PTHR24198:SF165">
    <property type="entry name" value="ANKYRIN REPEAT-CONTAINING PROTEIN-RELATED"/>
    <property type="match status" value="1"/>
</dbReference>
<feature type="transmembrane region" description="Helical" evidence="4">
    <location>
        <begin position="590"/>
        <end position="607"/>
    </location>
</feature>
<dbReference type="EMBL" id="MCOG01000081">
    <property type="protein sequence ID" value="ORY54918.1"/>
    <property type="molecule type" value="Genomic_DNA"/>
</dbReference>
<dbReference type="STRING" id="1754190.A0A1Y2D6J8"/>
<evidence type="ECO:0000256" key="3">
    <source>
        <dbReference type="PROSITE-ProRule" id="PRU00023"/>
    </source>
</evidence>
<protein>
    <submittedName>
        <fullName evidence="5">Ankyrin</fullName>
    </submittedName>
</protein>
<gene>
    <name evidence="5" type="ORF">LY90DRAFT_669814</name>
</gene>
<dbReference type="InterPro" id="IPR036770">
    <property type="entry name" value="Ankyrin_rpt-contain_sf"/>
</dbReference>
<comment type="caution">
    <text evidence="5">The sequence shown here is derived from an EMBL/GenBank/DDBJ whole genome shotgun (WGS) entry which is preliminary data.</text>
</comment>
<name>A0A1Y2D6J8_9FUNG</name>
<evidence type="ECO:0000313" key="5">
    <source>
        <dbReference type="EMBL" id="ORY54918.1"/>
    </source>
</evidence>
<dbReference type="PROSITE" id="PS50088">
    <property type="entry name" value="ANK_REPEAT"/>
    <property type="match status" value="1"/>
</dbReference>
<evidence type="ECO:0000256" key="1">
    <source>
        <dbReference type="ARBA" id="ARBA00022737"/>
    </source>
</evidence>
<dbReference type="AlphaFoldDB" id="A0A1Y2D6J8"/>
<sequence length="608" mass="70458">MDFNKFQKVFFSQLKTKNKKCLETIEANKILIEENLGENANPQVIKNFVDEINNFIVGKDNIINIIIDDGNKTVTPFINKFDLVKKVLNHPHFNKVLEVFNNSDVLIRACKEGNKSAAKWLLTMNVSPYTQDEDGMSALMYAAQHHFDFVVKPYLYDSRCLNLEDKNGENVLFHSIRNPKFLMENLNSNNQYQHDLIVNSDININQTNHQGESILTYCIKNNIIEPICKYLLHNSRIDVNIADNEGKTPAMYLTEKGLFLELLKLHSKHCDYDYINMDGQSALSILLEKMYNYSKETDQVPYVDYVRIMSTFVNYQCDFNYSVDSDENTAFMVFLIVNDMTTAKFCAEYLNKLDLSVKNKYGENATSLCYKLGHYKLLPLLKNNPTFNYSYRDPINQNNLLMISTVNNYLGIKELLENDPSIINEVNNKNENGLIIACKINQVKAVEILLERGIYIDHQDNAGNTALHYAVDIREPYLISKLMSKAPNIHLKNREGQSALDLAQEIEGETKNEILCLLTNPTYQLKKIKFNRQSTTTTTTINKYREEIQNYIIPYANNNFPDIRITKEMENTKVVIYRRNKMATIINKKPLYIVVILIIVIYIFRFLH</sequence>
<proteinExistence type="predicted"/>
<dbReference type="Pfam" id="PF12796">
    <property type="entry name" value="Ank_2"/>
    <property type="match status" value="2"/>
</dbReference>
<keyword evidence="4" id="KW-0472">Membrane</keyword>
<reference evidence="5 6" key="1">
    <citation type="submission" date="2016-08" db="EMBL/GenBank/DDBJ databases">
        <title>A Parts List for Fungal Cellulosomes Revealed by Comparative Genomics.</title>
        <authorList>
            <consortium name="DOE Joint Genome Institute"/>
            <person name="Haitjema C.H."/>
            <person name="Gilmore S.P."/>
            <person name="Henske J.K."/>
            <person name="Solomon K.V."/>
            <person name="De Groot R."/>
            <person name="Kuo A."/>
            <person name="Mondo S.J."/>
            <person name="Salamov A.A."/>
            <person name="Labutti K."/>
            <person name="Zhao Z."/>
            <person name="Chiniquy J."/>
            <person name="Barry K."/>
            <person name="Brewer H.M."/>
            <person name="Purvine S.O."/>
            <person name="Wright A.T."/>
            <person name="Boxma B."/>
            <person name="Van Alen T."/>
            <person name="Hackstein J.H."/>
            <person name="Baker S.E."/>
            <person name="Grigoriev I.V."/>
            <person name="O'Malley M.A."/>
        </authorList>
    </citation>
    <scope>NUCLEOTIDE SEQUENCE [LARGE SCALE GENOMIC DNA]</scope>
    <source>
        <strain evidence="5 6">G1</strain>
    </source>
</reference>
<dbReference type="Proteomes" id="UP000193920">
    <property type="component" value="Unassembled WGS sequence"/>
</dbReference>
<evidence type="ECO:0000313" key="6">
    <source>
        <dbReference type="Proteomes" id="UP000193920"/>
    </source>
</evidence>
<dbReference type="InterPro" id="IPR002110">
    <property type="entry name" value="Ankyrin_rpt"/>
</dbReference>
<keyword evidence="4" id="KW-0812">Transmembrane</keyword>
<keyword evidence="2 3" id="KW-0040">ANK repeat</keyword>
<keyword evidence="4" id="KW-1133">Transmembrane helix</keyword>
<evidence type="ECO:0000256" key="2">
    <source>
        <dbReference type="ARBA" id="ARBA00023043"/>
    </source>
</evidence>
<keyword evidence="6" id="KW-1185">Reference proteome</keyword>
<dbReference type="PANTHER" id="PTHR24198">
    <property type="entry name" value="ANKYRIN REPEAT AND PROTEIN KINASE DOMAIN-CONTAINING PROTEIN"/>
    <property type="match status" value="1"/>
</dbReference>
<feature type="repeat" description="ANK" evidence="3">
    <location>
        <begin position="462"/>
        <end position="494"/>
    </location>
</feature>